<sequence>MQDLNDEIENDDSGPGCGATIVLLLAVFIYLGYRHIKDTQYRGQVTYSPAYTEGEIVAYRESTSVEGATSAAIEYSYTVEGKHYSRKVDISVRSFRCESLDSCSKKRFWVVYSTRDPQKSMINFQLEVQHTEQPEPFPNTDDFI</sequence>
<evidence type="ECO:0000256" key="1">
    <source>
        <dbReference type="SAM" id="Phobius"/>
    </source>
</evidence>
<name>A0A1M5TWH9_9BACT</name>
<keyword evidence="1" id="KW-0812">Transmembrane</keyword>
<proteinExistence type="predicted"/>
<keyword evidence="1" id="KW-0472">Membrane</keyword>
<organism evidence="2 3">
    <name type="scientific">Chryseolinea serpens</name>
    <dbReference type="NCBI Taxonomy" id="947013"/>
    <lineage>
        <taxon>Bacteria</taxon>
        <taxon>Pseudomonadati</taxon>
        <taxon>Bacteroidota</taxon>
        <taxon>Cytophagia</taxon>
        <taxon>Cytophagales</taxon>
        <taxon>Fulvivirgaceae</taxon>
        <taxon>Chryseolinea</taxon>
    </lineage>
</organism>
<dbReference type="RefSeq" id="WP_143165027.1">
    <property type="nucleotide sequence ID" value="NZ_FQWQ01000003.1"/>
</dbReference>
<keyword evidence="1" id="KW-1133">Transmembrane helix</keyword>
<dbReference type="EMBL" id="FQWQ01000003">
    <property type="protein sequence ID" value="SHH55048.1"/>
    <property type="molecule type" value="Genomic_DNA"/>
</dbReference>
<evidence type="ECO:0000313" key="3">
    <source>
        <dbReference type="Proteomes" id="UP000184212"/>
    </source>
</evidence>
<gene>
    <name evidence="2" type="ORF">SAMN04488109_4313</name>
</gene>
<reference evidence="2 3" key="1">
    <citation type="submission" date="2016-11" db="EMBL/GenBank/DDBJ databases">
        <authorList>
            <person name="Jaros S."/>
            <person name="Januszkiewicz K."/>
            <person name="Wedrychowicz H."/>
        </authorList>
    </citation>
    <scope>NUCLEOTIDE SEQUENCE [LARGE SCALE GENOMIC DNA]</scope>
    <source>
        <strain evidence="2 3">DSM 24574</strain>
    </source>
</reference>
<dbReference type="Proteomes" id="UP000184212">
    <property type="component" value="Unassembled WGS sequence"/>
</dbReference>
<dbReference type="AlphaFoldDB" id="A0A1M5TWH9"/>
<dbReference type="OrthoDB" id="987918at2"/>
<protein>
    <submittedName>
        <fullName evidence="2">Uncharacterized protein</fullName>
    </submittedName>
</protein>
<keyword evidence="3" id="KW-1185">Reference proteome</keyword>
<evidence type="ECO:0000313" key="2">
    <source>
        <dbReference type="EMBL" id="SHH55048.1"/>
    </source>
</evidence>
<feature type="transmembrane region" description="Helical" evidence="1">
    <location>
        <begin position="13"/>
        <end position="33"/>
    </location>
</feature>
<accession>A0A1M5TWH9</accession>